<dbReference type="Proteomes" id="UP000758155">
    <property type="component" value="Unassembled WGS sequence"/>
</dbReference>
<keyword evidence="3" id="KW-1185">Reference proteome</keyword>
<evidence type="ECO:0000256" key="1">
    <source>
        <dbReference type="SAM" id="MobiDB-lite"/>
    </source>
</evidence>
<sequence>MSAYPIYQIPFLGGYNSQQITYMSAQLSDSVPYHEVFPDEPALNWAMLAHAFDYAAPPREALAYFGTTWCQYWLPSQADFNNWNAEDVGILRAACAACNIWLDWALLDQFGVQAQLVRDPSESVALHGAWQEQAPERGFQTQTAHHLLLPTESQAKKYRQVGALKELSTPRDDDHVGPADDPAQADQSKLSLEESASVKSRSIEEDLLRNLLVYHAPSALNPPTSQLPNIGPRNREAATNLFLPARKGSVPQHDGEAAADRQSSSNIATQPAKSPRKKKELKRFEFELNAMLRPSNEIDTTIQLPTAANRAAYSPDTSWYKPKNPMEVGKVPETDEELRPYVLIMKKSMMDTSKAEDKKDERSSFRKRWSPAALAKRWPVSLEAMEAICWIIAKMARQYHRDGPAFLNLFDELHQARANRNQDLTFEERIETICTVLLISKARVDKCLKYESLGSLVAFPLSILGMSIANRPFNNTRKAKLEAGTKWLKQEAEERAKAEGEAAAKSATDESVPVDDRIASADDNKADLQDGAGEEVEEENEEIEDGEEVEIDEEEDDADEDADDNAEEDDDDDGDGGGEGDNEKSAGCAGGKTGFSPPDAISNVEADRDNAYQSGRANESNAPTSPSKALSTSNSIHQALTKPPSTPFSSRASGTKMSSKSPAHGVTVHYADPLLQLGLDLSPAPKRSRIAMCTNPDDAAMHSTPATIAQPTLAPPPKRRATEAGMGDTNTRGKSARSVDRQIIAPKRRSAPKESANQGALPLEAGLGKNGSV</sequence>
<comment type="caution">
    <text evidence="2">The sequence shown here is derived from an EMBL/GenBank/DDBJ whole genome shotgun (WGS) entry which is preliminary data.</text>
</comment>
<evidence type="ECO:0000313" key="3">
    <source>
        <dbReference type="Proteomes" id="UP000758155"/>
    </source>
</evidence>
<feature type="compositionally biased region" description="Basic and acidic residues" evidence="1">
    <location>
        <begin position="168"/>
        <end position="178"/>
    </location>
</feature>
<feature type="compositionally biased region" description="Acidic residues" evidence="1">
    <location>
        <begin position="532"/>
        <end position="580"/>
    </location>
</feature>
<feature type="compositionally biased region" description="Polar residues" evidence="1">
    <location>
        <begin position="647"/>
        <end position="661"/>
    </location>
</feature>
<feature type="compositionally biased region" description="Polar residues" evidence="1">
    <location>
        <begin position="611"/>
        <end position="638"/>
    </location>
</feature>
<feature type="compositionally biased region" description="Polar residues" evidence="1">
    <location>
        <begin position="261"/>
        <end position="272"/>
    </location>
</feature>
<gene>
    <name evidence="2" type="primary">INO80E</name>
    <name evidence="2" type="ORF">E8E12_001274</name>
</gene>
<dbReference type="AlphaFoldDB" id="A0A9P4WRK7"/>
<dbReference type="OrthoDB" id="3794856at2759"/>
<feature type="region of interest" description="Disordered" evidence="1">
    <location>
        <begin position="246"/>
        <end position="280"/>
    </location>
</feature>
<feature type="region of interest" description="Disordered" evidence="1">
    <location>
        <begin position="167"/>
        <end position="197"/>
    </location>
</feature>
<accession>A0A9P4WRK7</accession>
<feature type="region of interest" description="Disordered" evidence="1">
    <location>
        <begin position="492"/>
        <end position="664"/>
    </location>
</feature>
<evidence type="ECO:0000313" key="2">
    <source>
        <dbReference type="EMBL" id="KAF3039685.1"/>
    </source>
</evidence>
<feature type="compositionally biased region" description="Basic and acidic residues" evidence="1">
    <location>
        <begin position="514"/>
        <end position="528"/>
    </location>
</feature>
<proteinExistence type="predicted"/>
<protein>
    <submittedName>
        <fullName evidence="2">INO80 complex subunit E</fullName>
    </submittedName>
</protein>
<feature type="region of interest" description="Disordered" evidence="1">
    <location>
        <begin position="696"/>
        <end position="773"/>
    </location>
</feature>
<feature type="compositionally biased region" description="Basic and acidic residues" evidence="1">
    <location>
        <begin position="492"/>
        <end position="502"/>
    </location>
</feature>
<reference evidence="2" key="1">
    <citation type="submission" date="2019-04" db="EMBL/GenBank/DDBJ databases">
        <title>Sequencing of skin fungus with MAO and IRED activity.</title>
        <authorList>
            <person name="Marsaioli A.J."/>
            <person name="Bonatto J.M.C."/>
            <person name="Reis Junior O."/>
        </authorList>
    </citation>
    <scope>NUCLEOTIDE SEQUENCE</scope>
    <source>
        <strain evidence="2">28M1</strain>
    </source>
</reference>
<organism evidence="2 3">
    <name type="scientific">Didymella heteroderae</name>
    <dbReference type="NCBI Taxonomy" id="1769908"/>
    <lineage>
        <taxon>Eukaryota</taxon>
        <taxon>Fungi</taxon>
        <taxon>Dikarya</taxon>
        <taxon>Ascomycota</taxon>
        <taxon>Pezizomycotina</taxon>
        <taxon>Dothideomycetes</taxon>
        <taxon>Pleosporomycetidae</taxon>
        <taxon>Pleosporales</taxon>
        <taxon>Pleosporineae</taxon>
        <taxon>Didymellaceae</taxon>
        <taxon>Didymella</taxon>
    </lineage>
</organism>
<name>A0A9P4WRK7_9PLEO</name>
<dbReference type="EMBL" id="SWKV01000029">
    <property type="protein sequence ID" value="KAF3039685.1"/>
    <property type="molecule type" value="Genomic_DNA"/>
</dbReference>